<keyword evidence="2 3" id="KW-0808">Transferase</keyword>
<dbReference type="InterPro" id="IPR003673">
    <property type="entry name" value="CoA-Trfase_fam_III"/>
</dbReference>
<dbReference type="GO" id="GO:0047369">
    <property type="term" value="F:succinate-hydroxymethylglutarate CoA-transferase activity"/>
    <property type="evidence" value="ECO:0007669"/>
    <property type="project" value="UniProtKB-EC"/>
</dbReference>
<evidence type="ECO:0000313" key="4">
    <source>
        <dbReference type="Proteomes" id="UP000597762"/>
    </source>
</evidence>
<dbReference type="SUPFAM" id="SSF89796">
    <property type="entry name" value="CoA-transferase family III (CaiB/BaiF)"/>
    <property type="match status" value="1"/>
</dbReference>
<keyword evidence="4" id="KW-1185">Reference proteome</keyword>
<dbReference type="GO" id="GO:0005739">
    <property type="term" value="C:mitochondrion"/>
    <property type="evidence" value="ECO:0007669"/>
    <property type="project" value="TreeGrafter"/>
</dbReference>
<evidence type="ECO:0000256" key="1">
    <source>
        <dbReference type="ARBA" id="ARBA00008383"/>
    </source>
</evidence>
<dbReference type="OrthoDB" id="5863171at2759"/>
<dbReference type="Pfam" id="PF02515">
    <property type="entry name" value="CoA_transf_3"/>
    <property type="match status" value="1"/>
</dbReference>
<dbReference type="Gene3D" id="3.40.50.10540">
    <property type="entry name" value="Crotonobetainyl-coa:carnitine coa-transferase, domain 1"/>
    <property type="match status" value="2"/>
</dbReference>
<dbReference type="PANTHER" id="PTHR48207:SF3">
    <property type="entry name" value="SUCCINATE--HYDROXYMETHYLGLUTARATE COA-TRANSFERASE"/>
    <property type="match status" value="1"/>
</dbReference>
<proteinExistence type="inferred from homology"/>
<evidence type="ECO:0000256" key="2">
    <source>
        <dbReference type="ARBA" id="ARBA00022679"/>
    </source>
</evidence>
<sequence length="378" mass="41228">MILADMGAEVIKVEKPGFGDDTRTWGPPFCCTESAYFISVNRNKKSIVIDLKTEHGKDLIRKLACVSDVFLENYLPGKLSEFGLGYSELSKIAPHLIYCSITGYGQNGPYAKRPGYDVIVAGVGGLVHTTGPQNGEPCKVGVAMTDLSTGLYAHGAILAALLHQQKTGRGQYLDCNLLSTQVASLVNLGSNYLNAGKEATRQGTAHESIVPYQGFATSDGYILIGAGNDTQFKALCKLLGATDLSKDERYKTNKLRVLNRKCLLRQLSDIFSQKNTTEWLKQFEGCEFPYGPINNMSQVFADQQVHECGLIQEMKHPQIGKIRLPAPAVDYVSQVVTTEHFAPPILGQHTQEVLRNVLGLGTVEINDLSKQGVIKCAS</sequence>
<name>A0A812BKY2_ACAPH</name>
<dbReference type="EC" id="2.8.3.13" evidence="3"/>
<comment type="caution">
    <text evidence="3">The sequence shown here is derived from an EMBL/GenBank/DDBJ whole genome shotgun (WGS) entry which is preliminary data.</text>
</comment>
<dbReference type="PANTHER" id="PTHR48207">
    <property type="entry name" value="SUCCINATE--HYDROXYMETHYLGLUTARATE COA-TRANSFERASE"/>
    <property type="match status" value="1"/>
</dbReference>
<gene>
    <name evidence="3" type="ORF">SPHA_19528</name>
</gene>
<evidence type="ECO:0000313" key="3">
    <source>
        <dbReference type="EMBL" id="CAE1234808.1"/>
    </source>
</evidence>
<organism evidence="3 4">
    <name type="scientific">Acanthosepion pharaonis</name>
    <name type="common">Pharaoh cuttlefish</name>
    <name type="synonym">Sepia pharaonis</name>
    <dbReference type="NCBI Taxonomy" id="158019"/>
    <lineage>
        <taxon>Eukaryota</taxon>
        <taxon>Metazoa</taxon>
        <taxon>Spiralia</taxon>
        <taxon>Lophotrochozoa</taxon>
        <taxon>Mollusca</taxon>
        <taxon>Cephalopoda</taxon>
        <taxon>Coleoidea</taxon>
        <taxon>Decapodiformes</taxon>
        <taxon>Sepiida</taxon>
        <taxon>Sepiina</taxon>
        <taxon>Sepiidae</taxon>
        <taxon>Acanthosepion</taxon>
    </lineage>
</organism>
<reference evidence="3" key="1">
    <citation type="submission" date="2021-01" db="EMBL/GenBank/DDBJ databases">
        <authorList>
            <person name="Li R."/>
            <person name="Bekaert M."/>
        </authorList>
    </citation>
    <scope>NUCLEOTIDE SEQUENCE</scope>
    <source>
        <strain evidence="3">Farmed</strain>
    </source>
</reference>
<dbReference type="Proteomes" id="UP000597762">
    <property type="component" value="Unassembled WGS sequence"/>
</dbReference>
<dbReference type="EMBL" id="CAHIKZ030000708">
    <property type="protein sequence ID" value="CAE1234808.1"/>
    <property type="molecule type" value="Genomic_DNA"/>
</dbReference>
<comment type="similarity">
    <text evidence="1">Belongs to the CoA-transferase III family.</text>
</comment>
<dbReference type="InterPro" id="IPR050483">
    <property type="entry name" value="CoA-transferase_III_domain"/>
</dbReference>
<protein>
    <submittedName>
        <fullName evidence="3">SUGCT</fullName>
        <ecNumber evidence="3">2.8.3.13</ecNumber>
    </submittedName>
</protein>
<accession>A0A812BKY2</accession>
<dbReference type="InterPro" id="IPR023606">
    <property type="entry name" value="CoA-Trfase_III_dom_1_sf"/>
</dbReference>
<dbReference type="AlphaFoldDB" id="A0A812BKY2"/>